<dbReference type="Proteomes" id="UP000008225">
    <property type="component" value="Chromosome 16"/>
</dbReference>
<dbReference type="GeneTree" id="ENSGT00940000161627"/>
<accession>A0A8I3WT75</accession>
<dbReference type="Ensembl" id="ENSCJAT00000122671.1">
    <property type="protein sequence ID" value="ENSCJAP00000079982.1"/>
    <property type="gene ID" value="ENSCJAG00000081290.1"/>
</dbReference>
<proteinExistence type="predicted"/>
<dbReference type="PANTHER" id="PTHR46254">
    <property type="entry name" value="PROTEIN GVQW1-RELATED"/>
    <property type="match status" value="1"/>
</dbReference>
<evidence type="ECO:0000313" key="1">
    <source>
        <dbReference type="Ensembl" id="ENSCJAP00000079982.1"/>
    </source>
</evidence>
<name>A0A8I3WT75_CALJA</name>
<evidence type="ECO:0000313" key="2">
    <source>
        <dbReference type="Proteomes" id="UP000008225"/>
    </source>
</evidence>
<dbReference type="AlphaFoldDB" id="A0A8I3WT75"/>
<reference evidence="1" key="2">
    <citation type="submission" date="2025-08" db="UniProtKB">
        <authorList>
            <consortium name="Ensembl"/>
        </authorList>
    </citation>
    <scope>IDENTIFICATION</scope>
</reference>
<keyword evidence="2" id="KW-1185">Reference proteome</keyword>
<sequence>MDIIWCSVTQARVQWRNLNSLQPPPHEFKQFSCLSFASSCDYRHSPLCPANFCIFSRDLISPCWPGWSRTSDLR</sequence>
<reference evidence="1 2" key="1">
    <citation type="submission" date="2009-03" db="EMBL/GenBank/DDBJ databases">
        <authorList>
            <person name="Warren W."/>
            <person name="Ye L."/>
            <person name="Minx P."/>
            <person name="Worley K."/>
            <person name="Gibbs R."/>
            <person name="Wilson R.K."/>
        </authorList>
    </citation>
    <scope>NUCLEOTIDE SEQUENCE [LARGE SCALE GENOMIC DNA]</scope>
</reference>
<organism evidence="1 2">
    <name type="scientific">Callithrix jacchus</name>
    <name type="common">White-tufted-ear marmoset</name>
    <name type="synonym">Simia Jacchus</name>
    <dbReference type="NCBI Taxonomy" id="9483"/>
    <lineage>
        <taxon>Eukaryota</taxon>
        <taxon>Metazoa</taxon>
        <taxon>Chordata</taxon>
        <taxon>Craniata</taxon>
        <taxon>Vertebrata</taxon>
        <taxon>Euteleostomi</taxon>
        <taxon>Mammalia</taxon>
        <taxon>Eutheria</taxon>
        <taxon>Euarchontoglires</taxon>
        <taxon>Primates</taxon>
        <taxon>Haplorrhini</taxon>
        <taxon>Platyrrhini</taxon>
        <taxon>Cebidae</taxon>
        <taxon>Callitrichinae</taxon>
        <taxon>Callithrix</taxon>
        <taxon>Callithrix</taxon>
    </lineage>
</organism>
<dbReference type="PANTHER" id="PTHR46254:SF6">
    <property type="entry name" value="HIGH MOBILITY GROUP AT-HOOK 2"/>
    <property type="match status" value="1"/>
</dbReference>
<reference evidence="1" key="3">
    <citation type="submission" date="2025-09" db="UniProtKB">
        <authorList>
            <consortium name="Ensembl"/>
        </authorList>
    </citation>
    <scope>IDENTIFICATION</scope>
</reference>
<protein>
    <submittedName>
        <fullName evidence="1">Uncharacterized protein</fullName>
    </submittedName>
</protein>